<evidence type="ECO:0000313" key="3">
    <source>
        <dbReference type="Proteomes" id="UP000276443"/>
    </source>
</evidence>
<dbReference type="CDD" id="cd00093">
    <property type="entry name" value="HTH_XRE"/>
    <property type="match status" value="1"/>
</dbReference>
<sequence length="151" mass="17800">MDVEELKHTLTPLIKTVRTEFNYNQNQMAELLGISKKTLVQYEKGRKTATWPTIVVLTSLFRDSVYIQRKLGEDDVVHYIQILARKNVVANTGHQTKSRWAKIDEQNGYILQKNTITKYYRVIDQFGNRIFSSFYKTSVLRHFQQIIKKDD</sequence>
<evidence type="ECO:0000259" key="1">
    <source>
        <dbReference type="PROSITE" id="PS50943"/>
    </source>
</evidence>
<dbReference type="OrthoDB" id="1796720at2"/>
<dbReference type="EMBL" id="RKRF01000007">
    <property type="protein sequence ID" value="RPF55741.1"/>
    <property type="molecule type" value="Genomic_DNA"/>
</dbReference>
<dbReference type="RefSeq" id="WP_124219637.1">
    <property type="nucleotide sequence ID" value="NZ_RKRF01000007.1"/>
</dbReference>
<organism evidence="2 3">
    <name type="scientific">Aquisalibacillus elongatus</name>
    <dbReference type="NCBI Taxonomy" id="485577"/>
    <lineage>
        <taxon>Bacteria</taxon>
        <taxon>Bacillati</taxon>
        <taxon>Bacillota</taxon>
        <taxon>Bacilli</taxon>
        <taxon>Bacillales</taxon>
        <taxon>Bacillaceae</taxon>
        <taxon>Aquisalibacillus</taxon>
    </lineage>
</organism>
<comment type="caution">
    <text evidence="2">The sequence shown here is derived from an EMBL/GenBank/DDBJ whole genome shotgun (WGS) entry which is preliminary data.</text>
</comment>
<dbReference type="PROSITE" id="PS50943">
    <property type="entry name" value="HTH_CROC1"/>
    <property type="match status" value="1"/>
</dbReference>
<protein>
    <submittedName>
        <fullName evidence="2">DNA-binding XRE family transcriptional regulator</fullName>
    </submittedName>
</protein>
<dbReference type="Gene3D" id="1.10.260.40">
    <property type="entry name" value="lambda repressor-like DNA-binding domains"/>
    <property type="match status" value="1"/>
</dbReference>
<dbReference type="SUPFAM" id="SSF47413">
    <property type="entry name" value="lambda repressor-like DNA-binding domains"/>
    <property type="match status" value="1"/>
</dbReference>
<gene>
    <name evidence="2" type="ORF">EDC24_0625</name>
</gene>
<dbReference type="AlphaFoldDB" id="A0A3N5CER4"/>
<name>A0A3N5CER4_9BACI</name>
<dbReference type="InterPro" id="IPR010982">
    <property type="entry name" value="Lambda_DNA-bd_dom_sf"/>
</dbReference>
<dbReference type="Proteomes" id="UP000276443">
    <property type="component" value="Unassembled WGS sequence"/>
</dbReference>
<keyword evidence="3" id="KW-1185">Reference proteome</keyword>
<evidence type="ECO:0000313" key="2">
    <source>
        <dbReference type="EMBL" id="RPF55741.1"/>
    </source>
</evidence>
<feature type="domain" description="HTH cro/C1-type" evidence="1">
    <location>
        <begin position="14"/>
        <end position="67"/>
    </location>
</feature>
<dbReference type="GO" id="GO:0003677">
    <property type="term" value="F:DNA binding"/>
    <property type="evidence" value="ECO:0007669"/>
    <property type="project" value="UniProtKB-KW"/>
</dbReference>
<dbReference type="SMART" id="SM00530">
    <property type="entry name" value="HTH_XRE"/>
    <property type="match status" value="1"/>
</dbReference>
<proteinExistence type="predicted"/>
<dbReference type="InterPro" id="IPR001387">
    <property type="entry name" value="Cro/C1-type_HTH"/>
</dbReference>
<accession>A0A3N5CER4</accession>
<keyword evidence="2" id="KW-0238">DNA-binding</keyword>
<reference evidence="2 3" key="1">
    <citation type="submission" date="2018-11" db="EMBL/GenBank/DDBJ databases">
        <title>Genomic Encyclopedia of Type Strains, Phase IV (KMG-IV): sequencing the most valuable type-strain genomes for metagenomic binning, comparative biology and taxonomic classification.</title>
        <authorList>
            <person name="Goeker M."/>
        </authorList>
    </citation>
    <scope>NUCLEOTIDE SEQUENCE [LARGE SCALE GENOMIC DNA]</scope>
    <source>
        <strain evidence="2 3">DSM 18090</strain>
    </source>
</reference>
<dbReference type="Pfam" id="PF01381">
    <property type="entry name" value="HTH_3"/>
    <property type="match status" value="1"/>
</dbReference>